<name>A0AAV1CK09_OLDCO</name>
<dbReference type="InterPro" id="IPR023213">
    <property type="entry name" value="CAT-like_dom_sf"/>
</dbReference>
<proteinExistence type="inferred from homology"/>
<comment type="similarity">
    <text evidence="1">Belongs to the plant acyltransferase family.</text>
</comment>
<evidence type="ECO:0000313" key="6">
    <source>
        <dbReference type="EMBL" id="CAI9095720.1"/>
    </source>
</evidence>
<keyword evidence="5" id="KW-0012">Acyltransferase</keyword>
<reference evidence="6" key="1">
    <citation type="submission" date="2023-03" db="EMBL/GenBank/DDBJ databases">
        <authorList>
            <person name="Julca I."/>
        </authorList>
    </citation>
    <scope>NUCLEOTIDE SEQUENCE</scope>
</reference>
<sequence length="819" mass="92603">METKIDIISRELIKPSSPTPDESKEHKLSLLDQNTPQLYMRLLFFYQNQSPNYSSNIAVDPRKTVILHLKQSLSECLTRFYPLAGKLIEDHNYIDCDDSGALFVEAKVDAPLSEAVQNAPYEHFGQYLPFEDQSADGGEGKTLLAIQVSWFKCGGNVIGISMSHTLGDLTSLITFMNSWTAINRGEGAKLLVVPNFDAGRNLFPPRNSPYRFPISEVKGKIVCKRFLFSKEKLLDLKETAKSFSSSIAVKDPTRIEVVTAFLLKQFINVERAKNKNNIHNSCSRFRVWHAVNLRSRFSSLAALSSKANEFPFGNLSTVATDTFTIPDDNDDESGQPDYGDLVSFTRNAIRKLNEDYFLNFVVPYLDRLVRSRTTGTEEEAEAEEQDSVARIKRIHFTSWCGFPWYEMDFGWGKPVSVGPAGDRHSLSTRVILKNSESSRDAGIEAWVYMWEDEVALLPGELLSLAATDYFRVLSFPPIPFRELIKPSSKTPDESKEHKLSLLDQHTPQLHIRLLFFYQNQSPGCSSNVPSKTVTLRLKRSLSECLTRFYLLAGKLIEDHNYINCDDSGALFVEAKVDASLSEAVQNAPYEHFGQYFPFEDQSADDGEGRTLLAIQVSLFKCGGIVIGISMSHVLGDLMFLVTFMNSWAAINRRENIESLLVPNFDIGRNVFPPRNSPYRFPVSEVKGKIVCKRFLFSKEKLTELKKLANSSSSSSPIVKDPSRLEVVTAFLLKQFISVERAKKRNNPTSSCSRFSVWHAVNLRSRFSSLALLSSKANEFPFRNLSAMATDRFTIRDNNDDESCYEAELQKQRRKKLSKN</sequence>
<evidence type="ECO:0000256" key="4">
    <source>
        <dbReference type="ARBA" id="ARBA00022679"/>
    </source>
</evidence>
<evidence type="ECO:0000256" key="3">
    <source>
        <dbReference type="ARBA" id="ARBA00022589"/>
    </source>
</evidence>
<organism evidence="6 7">
    <name type="scientific">Oldenlandia corymbosa var. corymbosa</name>
    <dbReference type="NCBI Taxonomy" id="529605"/>
    <lineage>
        <taxon>Eukaryota</taxon>
        <taxon>Viridiplantae</taxon>
        <taxon>Streptophyta</taxon>
        <taxon>Embryophyta</taxon>
        <taxon>Tracheophyta</taxon>
        <taxon>Spermatophyta</taxon>
        <taxon>Magnoliopsida</taxon>
        <taxon>eudicotyledons</taxon>
        <taxon>Gunneridae</taxon>
        <taxon>Pentapetalae</taxon>
        <taxon>asterids</taxon>
        <taxon>lamiids</taxon>
        <taxon>Gentianales</taxon>
        <taxon>Rubiaceae</taxon>
        <taxon>Rubioideae</taxon>
        <taxon>Spermacoceae</taxon>
        <taxon>Hedyotis-Oldenlandia complex</taxon>
        <taxon>Oldenlandia</taxon>
    </lineage>
</organism>
<dbReference type="Pfam" id="PF02458">
    <property type="entry name" value="Transferase"/>
    <property type="match status" value="2"/>
</dbReference>
<keyword evidence="4" id="KW-0808">Transferase</keyword>
<dbReference type="Proteomes" id="UP001161247">
    <property type="component" value="Chromosome 2"/>
</dbReference>
<protein>
    <submittedName>
        <fullName evidence="6">OLC1v1031716C1</fullName>
    </submittedName>
</protein>
<keyword evidence="7" id="KW-1185">Reference proteome</keyword>
<accession>A0AAV1CK09</accession>
<evidence type="ECO:0000256" key="2">
    <source>
        <dbReference type="ARBA" id="ARBA00011245"/>
    </source>
</evidence>
<keyword evidence="3" id="KW-0017">Alkaloid metabolism</keyword>
<dbReference type="Gene3D" id="3.30.559.10">
    <property type="entry name" value="Chloramphenicol acetyltransferase-like domain"/>
    <property type="match status" value="4"/>
</dbReference>
<dbReference type="PANTHER" id="PTHR31623:SF17">
    <property type="entry name" value="F21J9.9"/>
    <property type="match status" value="1"/>
</dbReference>
<dbReference type="GO" id="GO:0009820">
    <property type="term" value="P:alkaloid metabolic process"/>
    <property type="evidence" value="ECO:0007669"/>
    <property type="project" value="UniProtKB-KW"/>
</dbReference>
<evidence type="ECO:0000313" key="7">
    <source>
        <dbReference type="Proteomes" id="UP001161247"/>
    </source>
</evidence>
<comment type="subunit">
    <text evidence="2">Monomer.</text>
</comment>
<dbReference type="EMBL" id="OX459119">
    <property type="protein sequence ID" value="CAI9095720.1"/>
    <property type="molecule type" value="Genomic_DNA"/>
</dbReference>
<gene>
    <name evidence="6" type="ORF">OLC1_LOCUS6630</name>
</gene>
<dbReference type="PANTHER" id="PTHR31623">
    <property type="entry name" value="F21J9.9"/>
    <property type="match status" value="1"/>
</dbReference>
<evidence type="ECO:0000256" key="1">
    <source>
        <dbReference type="ARBA" id="ARBA00009861"/>
    </source>
</evidence>
<evidence type="ECO:0000256" key="5">
    <source>
        <dbReference type="ARBA" id="ARBA00023315"/>
    </source>
</evidence>
<dbReference type="GO" id="GO:0016746">
    <property type="term" value="F:acyltransferase activity"/>
    <property type="evidence" value="ECO:0007669"/>
    <property type="project" value="UniProtKB-KW"/>
</dbReference>
<dbReference type="AlphaFoldDB" id="A0AAV1CK09"/>